<keyword evidence="6" id="KW-1185">Reference proteome</keyword>
<proteinExistence type="predicted"/>
<dbReference type="InterPro" id="IPR040496">
    <property type="entry name" value="MID_pPIWI_RE"/>
</dbReference>
<feature type="region of interest" description="Disordered" evidence="1">
    <location>
        <begin position="385"/>
        <end position="404"/>
    </location>
</feature>
<dbReference type="InterPro" id="IPR024996">
    <property type="entry name" value="RNaseH_pPIWI_RE"/>
</dbReference>
<sequence>MTKRIPKSRTASSNPLTLAFAFEALENPQYAVTRVAWKSEAKGLLGVLNESLKVQRELPVRDLRLRLQVRDAGVIRVDRNLGRWGGSTLLVSSSSETVAAQAANAAVAEWVKEMVLTLAVVNQTAGQRLRELALAGEAVEAKEQVMAVFKWEQNQQTNSVKASDTIRTQYADLADFVASKLAGQEVFPEAGPMRLEVSSDMTLNEARLLSDPIEVLLPTGKTALFSLGLTVSVETYPGRPLPVVHIEHRKSVWAREPSNKYEKLSGFALPTGEARALRFEIERNALLTVQYQAIARQYDLPLADPKTSEPITALDLGINGSAGLAFEACPVVITHRHGQGEKNTVGRGVTDLDRQLSFEQLTDLLAPVGFFPWQTLEEIPTHYKAQQDSDSGWRHTPAEEDEQGLLEPDERYVAWVQKTRDGLQAHYNGAYHFVIAYYNGLQQHAVRARDILWDVLGKESLVIHLLALPEGVHGSRRTLPANDARPPERASQREQAWAPALAAIRAHAQQHEQNPVRGVMVLADKWYDKFPDDSVNKQAARITLNRELGVVVQYLLPMEKKLDGISNARQQESFRMRVVNAWRDMAWKSLGTMHSLDQKLERSLQNRAAGAAVPVILGLGVIRTNRTGQLQNDASFIPYVIELHPTTGKCQASLLLQSGNATPVATPMQDLTQTIQLLTINGPSYLIHKGSDTSIREERKRRTQQFLYETLVERTQLHPEVLVLADSVTLKGVWPWLADERLDPRNIVFNQENHAEQDFPNATFVRIRQDHAPKVIMDTPQTRVKIAGQVRPSARRSDADLFRLTNTSPALPSYYSFGSRIFKPVGGTSVYRPILNVNEKTGEEKLQAPWTDTWLTPNAVEITVAQHPQRQRFHPDDVARLVEALRSEYGHYGSWTNAPGPLHFASFLKEYVPDYELDEYNSNSVES</sequence>
<evidence type="ECO:0000313" key="5">
    <source>
        <dbReference type="EMBL" id="SFQ80000.1"/>
    </source>
</evidence>
<evidence type="ECO:0000313" key="6">
    <source>
        <dbReference type="Proteomes" id="UP000199029"/>
    </source>
</evidence>
<organism evidence="5 6">
    <name type="scientific">Hymenobacter arizonensis</name>
    <name type="common">Siccationidurans arizonensis</name>
    <dbReference type="NCBI Taxonomy" id="1227077"/>
    <lineage>
        <taxon>Bacteria</taxon>
        <taxon>Pseudomonadati</taxon>
        <taxon>Bacteroidota</taxon>
        <taxon>Cytophagia</taxon>
        <taxon>Cytophagales</taxon>
        <taxon>Hymenobacteraceae</taxon>
        <taxon>Hymenobacter</taxon>
    </lineage>
</organism>
<evidence type="ECO:0000259" key="2">
    <source>
        <dbReference type="Pfam" id="PF13032"/>
    </source>
</evidence>
<dbReference type="RefSeq" id="WP_092678563.1">
    <property type="nucleotide sequence ID" value="NZ_FOXS01000008.1"/>
</dbReference>
<evidence type="ECO:0000256" key="1">
    <source>
        <dbReference type="SAM" id="MobiDB-lite"/>
    </source>
</evidence>
<feature type="domain" description="pPIWI-RE RNaseH" evidence="2">
    <location>
        <begin position="617"/>
        <end position="914"/>
    </location>
</feature>
<evidence type="ECO:0000259" key="3">
    <source>
        <dbReference type="Pfam" id="PF13111"/>
    </source>
</evidence>
<dbReference type="OrthoDB" id="8967587at2"/>
<feature type="domain" description="Prokaryotic pPIWI-RE MID" evidence="4">
    <location>
        <begin position="462"/>
        <end position="591"/>
    </location>
</feature>
<name>A0A1I6BGD2_HYMAR</name>
<dbReference type="Pfam" id="PF18157">
    <property type="entry name" value="MID_pPIWI_RE"/>
    <property type="match status" value="1"/>
</dbReference>
<feature type="domain" description="pPIWI-RE module N-terminal" evidence="3">
    <location>
        <begin position="32"/>
        <end position="260"/>
    </location>
</feature>
<dbReference type="AlphaFoldDB" id="A0A1I6BGD2"/>
<dbReference type="STRING" id="1227077.SAMN04515668_4527"/>
<dbReference type="InterPro" id="IPR025085">
    <property type="entry name" value="pPIWI_RE_X"/>
</dbReference>
<evidence type="ECO:0008006" key="7">
    <source>
        <dbReference type="Google" id="ProtNLM"/>
    </source>
</evidence>
<accession>A0A1I6BGD2</accession>
<protein>
    <recommendedName>
        <fullName evidence="7">DUF3893 domain-containing protein</fullName>
    </recommendedName>
</protein>
<dbReference type="EMBL" id="FOXS01000008">
    <property type="protein sequence ID" value="SFQ80000.1"/>
    <property type="molecule type" value="Genomic_DNA"/>
</dbReference>
<evidence type="ECO:0000259" key="4">
    <source>
        <dbReference type="Pfam" id="PF18157"/>
    </source>
</evidence>
<feature type="compositionally biased region" description="Basic and acidic residues" evidence="1">
    <location>
        <begin position="385"/>
        <end position="398"/>
    </location>
</feature>
<dbReference type="Pfam" id="PF13032">
    <property type="entry name" value="RNaseH_pPIWI_RE"/>
    <property type="match status" value="1"/>
</dbReference>
<gene>
    <name evidence="5" type="ORF">SAMN04515668_4527</name>
</gene>
<dbReference type="Pfam" id="PF13111">
    <property type="entry name" value="pPIWI_RE_X"/>
    <property type="match status" value="1"/>
</dbReference>
<dbReference type="Proteomes" id="UP000199029">
    <property type="component" value="Unassembled WGS sequence"/>
</dbReference>
<reference evidence="6" key="1">
    <citation type="submission" date="2016-10" db="EMBL/GenBank/DDBJ databases">
        <authorList>
            <person name="Varghese N."/>
            <person name="Submissions S."/>
        </authorList>
    </citation>
    <scope>NUCLEOTIDE SEQUENCE [LARGE SCALE GENOMIC DNA]</scope>
    <source>
        <strain evidence="6">OR362-8,ATCC BAA-1266,JCM 13504</strain>
    </source>
</reference>